<keyword evidence="2" id="KW-1185">Reference proteome</keyword>
<organism evidence="1 2">
    <name type="scientific">Colletotrichum truncatum</name>
    <name type="common">Anthracnose fungus</name>
    <name type="synonym">Colletotrichum capsici</name>
    <dbReference type="NCBI Taxonomy" id="5467"/>
    <lineage>
        <taxon>Eukaryota</taxon>
        <taxon>Fungi</taxon>
        <taxon>Dikarya</taxon>
        <taxon>Ascomycota</taxon>
        <taxon>Pezizomycotina</taxon>
        <taxon>Sordariomycetes</taxon>
        <taxon>Hypocreomycetidae</taxon>
        <taxon>Glomerellales</taxon>
        <taxon>Glomerellaceae</taxon>
        <taxon>Colletotrichum</taxon>
        <taxon>Colletotrichum truncatum species complex</taxon>
    </lineage>
</organism>
<reference evidence="1 2" key="1">
    <citation type="journal article" date="2020" name="Phytopathology">
        <title>Genome Sequence Resources of Colletotrichum truncatum, C. plurivorum, C. musicola, and C. sojae: Four Species Pathogenic to Soybean (Glycine max).</title>
        <authorList>
            <person name="Rogerio F."/>
            <person name="Boufleur T.R."/>
            <person name="Ciampi-Guillardi M."/>
            <person name="Sukno S.A."/>
            <person name="Thon M.R."/>
            <person name="Massola Junior N.S."/>
            <person name="Baroncelli R."/>
        </authorList>
    </citation>
    <scope>NUCLEOTIDE SEQUENCE [LARGE SCALE GENOMIC DNA]</scope>
    <source>
        <strain evidence="1 2">CMES1059</strain>
    </source>
</reference>
<dbReference type="Proteomes" id="UP000805649">
    <property type="component" value="Unassembled WGS sequence"/>
</dbReference>
<dbReference type="EMBL" id="VUJX02000016">
    <property type="protein sequence ID" value="KAL0929609.1"/>
    <property type="molecule type" value="Genomic_DNA"/>
</dbReference>
<evidence type="ECO:0000313" key="2">
    <source>
        <dbReference type="Proteomes" id="UP000805649"/>
    </source>
</evidence>
<evidence type="ECO:0000313" key="1">
    <source>
        <dbReference type="EMBL" id="KAL0929609.1"/>
    </source>
</evidence>
<comment type="caution">
    <text evidence="1">The sequence shown here is derived from an EMBL/GenBank/DDBJ whole genome shotgun (WGS) entry which is preliminary data.</text>
</comment>
<accession>A0ACC3YCP6</accession>
<protein>
    <submittedName>
        <fullName evidence="1">Cytochrome p450</fullName>
    </submittedName>
</protein>
<gene>
    <name evidence="1" type="ORF">CTRU02_215508</name>
</gene>
<proteinExistence type="predicted"/>
<name>A0ACC3YCP6_COLTU</name>
<sequence>MGLDNSAYMSAAVLVVVLYSIYSIFRQYVRLWHIRGPPGAGFSKWWLVRATYGGRLHLDLYEAYKRYGPIVRVGPNDLVTSDPDLMRRMLSVRSKYKRSSWYDAMRLDPGKDNVLSTRNEQVHSRLRLQMAAGYSGKEVENLEAKIDENILRLMDLIDKYSSQNKPFDFGLKAQYLTLDIISDIAFGKPFGDVATDSDVHEYIRTTEKNMPNVVLTAILPWLLALLSSPLFRRLLPSETDAIGLGKMIRIAREVVAERFGPDRKIKNDMLGSFIKHGLTKEEASSELLMQILAGSDTTATAIRATFLYVITNPRVTTGLRDEIRSTKPSWPVVTEAEARKMPYLQATIKEGLRIFPPVVGQMSKEVPKGGDTFKGVYLPEGTRIGYGAWGIFHNTDLWGPDAEEFRPERWLEAKAEHLRLMEGTLELIFGHGKGKCLGRNVAMMELQKVFVELLRRYEFILLNPTKPWISLNYSLFVQSEF</sequence>